<feature type="domain" description="Leucine-rich repeat-containing N-terminal plant-type" evidence="10">
    <location>
        <begin position="47"/>
        <end position="86"/>
    </location>
</feature>
<dbReference type="PANTHER" id="PTHR48063:SF40">
    <property type="entry name" value="LEUCINE-RICH REPEAT-CONTAINING N-TERMINAL PLANT-TYPE DOMAIN-CONTAINING PROTEIN"/>
    <property type="match status" value="1"/>
</dbReference>
<keyword evidence="5" id="KW-0677">Repeat</keyword>
<dbReference type="PANTHER" id="PTHR48063">
    <property type="entry name" value="LRR RECEPTOR-LIKE KINASE"/>
    <property type="match status" value="1"/>
</dbReference>
<evidence type="ECO:0000256" key="3">
    <source>
        <dbReference type="ARBA" id="ARBA00022692"/>
    </source>
</evidence>
<evidence type="ECO:0000256" key="7">
    <source>
        <dbReference type="ARBA" id="ARBA00023136"/>
    </source>
</evidence>
<evidence type="ECO:0000259" key="11">
    <source>
        <dbReference type="Pfam" id="PF23598"/>
    </source>
</evidence>
<reference evidence="12" key="2">
    <citation type="submission" date="2021-12" db="EMBL/GenBank/DDBJ databases">
        <title>Resequencing data analysis of finger millet.</title>
        <authorList>
            <person name="Hatakeyama M."/>
            <person name="Aluri S."/>
            <person name="Balachadran M.T."/>
            <person name="Sivarajan S.R."/>
            <person name="Poveda L."/>
            <person name="Shimizu-Inatsugi R."/>
            <person name="Schlapbach R."/>
            <person name="Sreeman S.M."/>
            <person name="Shimizu K.K."/>
        </authorList>
    </citation>
    <scope>NUCLEOTIDE SEQUENCE</scope>
</reference>
<dbReference type="FunFam" id="3.80.10.10:FF:000383">
    <property type="entry name" value="Leucine-rich repeat receptor protein kinase EMS1"/>
    <property type="match status" value="1"/>
</dbReference>
<keyword evidence="3" id="KW-0812">Transmembrane</keyword>
<organism evidence="12 13">
    <name type="scientific">Eleusine coracana subsp. coracana</name>
    <dbReference type="NCBI Taxonomy" id="191504"/>
    <lineage>
        <taxon>Eukaryota</taxon>
        <taxon>Viridiplantae</taxon>
        <taxon>Streptophyta</taxon>
        <taxon>Embryophyta</taxon>
        <taxon>Tracheophyta</taxon>
        <taxon>Spermatophyta</taxon>
        <taxon>Magnoliopsida</taxon>
        <taxon>Liliopsida</taxon>
        <taxon>Poales</taxon>
        <taxon>Poaceae</taxon>
        <taxon>PACMAD clade</taxon>
        <taxon>Chloridoideae</taxon>
        <taxon>Cynodonteae</taxon>
        <taxon>Eleusininae</taxon>
        <taxon>Eleusine</taxon>
    </lineage>
</organism>
<keyword evidence="2" id="KW-0433">Leucine-rich repeat</keyword>
<dbReference type="InterPro" id="IPR046956">
    <property type="entry name" value="RLP23-like"/>
</dbReference>
<dbReference type="Pfam" id="PF23598">
    <property type="entry name" value="LRR_14"/>
    <property type="match status" value="1"/>
</dbReference>
<evidence type="ECO:0000256" key="1">
    <source>
        <dbReference type="ARBA" id="ARBA00004479"/>
    </source>
</evidence>
<comment type="subcellular location">
    <subcellularLocation>
        <location evidence="1">Membrane</location>
        <topology evidence="1">Single-pass type I membrane protein</topology>
    </subcellularLocation>
</comment>
<accession>A0AAV5ESJ0</accession>
<dbReference type="InterPro" id="IPR032675">
    <property type="entry name" value="LRR_dom_sf"/>
</dbReference>
<keyword evidence="8" id="KW-0325">Glycoprotein</keyword>
<protein>
    <recommendedName>
        <fullName evidence="14">Leucine-rich repeat-containing N-terminal plant-type domain-containing protein</fullName>
    </recommendedName>
</protein>
<reference evidence="12" key="1">
    <citation type="journal article" date="2018" name="DNA Res.">
        <title>Multiple hybrid de novo genome assembly of finger millet, an orphan allotetraploid crop.</title>
        <authorList>
            <person name="Hatakeyama M."/>
            <person name="Aluri S."/>
            <person name="Balachadran M.T."/>
            <person name="Sivarajan S.R."/>
            <person name="Patrignani A."/>
            <person name="Gruter S."/>
            <person name="Poveda L."/>
            <person name="Shimizu-Inatsugi R."/>
            <person name="Baeten J."/>
            <person name="Francoijs K.J."/>
            <person name="Nataraja K.N."/>
            <person name="Reddy Y.A.N."/>
            <person name="Phadnis S."/>
            <person name="Ravikumar R.L."/>
            <person name="Schlapbach R."/>
            <person name="Sreeman S.M."/>
            <person name="Shimizu K.K."/>
        </authorList>
    </citation>
    <scope>NUCLEOTIDE SEQUENCE</scope>
</reference>
<evidence type="ECO:0000256" key="4">
    <source>
        <dbReference type="ARBA" id="ARBA00022729"/>
    </source>
</evidence>
<evidence type="ECO:0000313" key="13">
    <source>
        <dbReference type="Proteomes" id="UP001054889"/>
    </source>
</evidence>
<keyword evidence="7" id="KW-0472">Membrane</keyword>
<keyword evidence="4 9" id="KW-0732">Signal</keyword>
<dbReference type="Proteomes" id="UP001054889">
    <property type="component" value="Unassembled WGS sequence"/>
</dbReference>
<dbReference type="SUPFAM" id="SSF52058">
    <property type="entry name" value="L domain-like"/>
    <property type="match status" value="1"/>
</dbReference>
<dbReference type="InterPro" id="IPR013210">
    <property type="entry name" value="LRR_N_plant-typ"/>
</dbReference>
<dbReference type="GO" id="GO:0016020">
    <property type="term" value="C:membrane"/>
    <property type="evidence" value="ECO:0007669"/>
    <property type="project" value="UniProtKB-SubCell"/>
</dbReference>
<evidence type="ECO:0000256" key="8">
    <source>
        <dbReference type="ARBA" id="ARBA00023180"/>
    </source>
</evidence>
<evidence type="ECO:0000259" key="10">
    <source>
        <dbReference type="Pfam" id="PF08263"/>
    </source>
</evidence>
<dbReference type="InterPro" id="IPR055414">
    <property type="entry name" value="LRR_R13L4/SHOC2-like"/>
</dbReference>
<evidence type="ECO:0000256" key="5">
    <source>
        <dbReference type="ARBA" id="ARBA00022737"/>
    </source>
</evidence>
<name>A0AAV5ESJ0_ELECO</name>
<proteinExistence type="predicted"/>
<dbReference type="AlphaFoldDB" id="A0AAV5ESJ0"/>
<comment type="caution">
    <text evidence="12">The sequence shown here is derived from an EMBL/GenBank/DDBJ whole genome shotgun (WGS) entry which is preliminary data.</text>
</comment>
<evidence type="ECO:0000256" key="6">
    <source>
        <dbReference type="ARBA" id="ARBA00022989"/>
    </source>
</evidence>
<dbReference type="Pfam" id="PF08263">
    <property type="entry name" value="LRRNT_2"/>
    <property type="match status" value="1"/>
</dbReference>
<evidence type="ECO:0008006" key="14">
    <source>
        <dbReference type="Google" id="ProtNLM"/>
    </source>
</evidence>
<dbReference type="SMART" id="SM00369">
    <property type="entry name" value="LRR_TYP"/>
    <property type="match status" value="3"/>
</dbReference>
<gene>
    <name evidence="12" type="primary">gb13176</name>
    <name evidence="12" type="ORF">PR202_gb13176</name>
</gene>
<feature type="chain" id="PRO_5043708400" description="Leucine-rich repeat-containing N-terminal plant-type domain-containing protein" evidence="9">
    <location>
        <begin position="23"/>
        <end position="276"/>
    </location>
</feature>
<dbReference type="InterPro" id="IPR003591">
    <property type="entry name" value="Leu-rich_rpt_typical-subtyp"/>
</dbReference>
<feature type="signal peptide" evidence="9">
    <location>
        <begin position="1"/>
        <end position="22"/>
    </location>
</feature>
<sequence length="276" mass="30215">MLRCSVTSFLLLLLSSTTFSHGLSLATHAPWQPQPPAGSNTASCIREERDALLAFKQGITSDPEGDLASWNEDQEDCCRWRGVRCSNTTGHVLKLRLRDTHADPYGDPITPLVGQISQSLLALERLEYLDLSSNHLEGTTGRIPEFLGSLKNLKYLNLSGIMFSDKVPSQLGNLSNLQYLDLSGALPKVMEQLTNLVVLDLSGNNITGPVPAFIRSMAGLVLLDLSSNKMEGPIPKFIGQFTSLRTLDLSNNHLNGSVPEEPCGYVPWFAIFVMSN</sequence>
<feature type="domain" description="Disease resistance R13L4/SHOC-2-like LRR" evidence="11">
    <location>
        <begin position="119"/>
        <end position="254"/>
    </location>
</feature>
<keyword evidence="13" id="KW-1185">Reference proteome</keyword>
<dbReference type="EMBL" id="BQKI01000078">
    <property type="protein sequence ID" value="GJN25357.1"/>
    <property type="molecule type" value="Genomic_DNA"/>
</dbReference>
<dbReference type="PRINTS" id="PR00019">
    <property type="entry name" value="LEURICHRPT"/>
</dbReference>
<evidence type="ECO:0000256" key="2">
    <source>
        <dbReference type="ARBA" id="ARBA00022614"/>
    </source>
</evidence>
<evidence type="ECO:0000313" key="12">
    <source>
        <dbReference type="EMBL" id="GJN25357.1"/>
    </source>
</evidence>
<keyword evidence="6" id="KW-1133">Transmembrane helix</keyword>
<evidence type="ECO:0000256" key="9">
    <source>
        <dbReference type="SAM" id="SignalP"/>
    </source>
</evidence>
<dbReference type="Gene3D" id="3.80.10.10">
    <property type="entry name" value="Ribonuclease Inhibitor"/>
    <property type="match status" value="2"/>
</dbReference>